<feature type="transmembrane region" description="Helical" evidence="9">
    <location>
        <begin position="164"/>
        <end position="190"/>
    </location>
</feature>
<evidence type="ECO:0000256" key="9">
    <source>
        <dbReference type="SAM" id="Phobius"/>
    </source>
</evidence>
<dbReference type="InterPro" id="IPR000849">
    <property type="entry name" value="Sugar_P_transporter"/>
</dbReference>
<evidence type="ECO:0000256" key="4">
    <source>
        <dbReference type="ARBA" id="ARBA00022597"/>
    </source>
</evidence>
<comment type="subcellular location">
    <subcellularLocation>
        <location evidence="1">Membrane</location>
        <topology evidence="1">Multi-pass membrane protein</topology>
    </subcellularLocation>
</comment>
<dbReference type="InterPro" id="IPR011701">
    <property type="entry name" value="MFS"/>
</dbReference>
<evidence type="ECO:0000256" key="1">
    <source>
        <dbReference type="ARBA" id="ARBA00004141"/>
    </source>
</evidence>
<dbReference type="PANTHER" id="PTHR43184">
    <property type="entry name" value="MAJOR FACILITATOR SUPERFAMILY TRANSPORTER 16, ISOFORM B"/>
    <property type="match status" value="1"/>
</dbReference>
<comment type="caution">
    <text evidence="11">The sequence shown here is derived from an EMBL/GenBank/DDBJ whole genome shotgun (WGS) entry which is preliminary data.</text>
</comment>
<dbReference type="Proteomes" id="UP000481153">
    <property type="component" value="Unassembled WGS sequence"/>
</dbReference>
<evidence type="ECO:0000313" key="12">
    <source>
        <dbReference type="Proteomes" id="UP000481153"/>
    </source>
</evidence>
<evidence type="ECO:0000313" key="11">
    <source>
        <dbReference type="EMBL" id="KAF0734325.1"/>
    </source>
</evidence>
<evidence type="ECO:0000256" key="8">
    <source>
        <dbReference type="SAM" id="MobiDB-lite"/>
    </source>
</evidence>
<dbReference type="PROSITE" id="PS50850">
    <property type="entry name" value="MFS"/>
    <property type="match status" value="1"/>
</dbReference>
<dbReference type="InterPro" id="IPR020846">
    <property type="entry name" value="MFS_dom"/>
</dbReference>
<feature type="transmembrane region" description="Helical" evidence="9">
    <location>
        <begin position="102"/>
        <end position="123"/>
    </location>
</feature>
<keyword evidence="6 9" id="KW-1133">Transmembrane helix</keyword>
<evidence type="ECO:0000256" key="7">
    <source>
        <dbReference type="ARBA" id="ARBA00023136"/>
    </source>
</evidence>
<dbReference type="AlphaFoldDB" id="A0A6G0X3F3"/>
<dbReference type="GO" id="GO:0005789">
    <property type="term" value="C:endoplasmic reticulum membrane"/>
    <property type="evidence" value="ECO:0007669"/>
    <property type="project" value="TreeGrafter"/>
</dbReference>
<evidence type="ECO:0000256" key="5">
    <source>
        <dbReference type="ARBA" id="ARBA00022692"/>
    </source>
</evidence>
<evidence type="ECO:0000259" key="10">
    <source>
        <dbReference type="PROSITE" id="PS50850"/>
    </source>
</evidence>
<feature type="compositionally biased region" description="Acidic residues" evidence="8">
    <location>
        <begin position="486"/>
        <end position="497"/>
    </location>
</feature>
<keyword evidence="12" id="KW-1185">Reference proteome</keyword>
<dbReference type="Gene3D" id="1.20.1250.20">
    <property type="entry name" value="MFS general substrate transporter like domains"/>
    <property type="match status" value="2"/>
</dbReference>
<evidence type="ECO:0000256" key="2">
    <source>
        <dbReference type="ARBA" id="ARBA00009598"/>
    </source>
</evidence>
<dbReference type="InterPro" id="IPR036259">
    <property type="entry name" value="MFS_trans_sf"/>
</dbReference>
<feature type="transmembrane region" description="Helical" evidence="9">
    <location>
        <begin position="130"/>
        <end position="152"/>
    </location>
</feature>
<feature type="transmembrane region" description="Helical" evidence="9">
    <location>
        <begin position="301"/>
        <end position="322"/>
    </location>
</feature>
<comment type="similarity">
    <text evidence="2">Belongs to the major facilitator superfamily. Organophosphate:Pi antiporter (OPA) (TC 2.A.1.4) family.</text>
</comment>
<feature type="transmembrane region" description="Helical" evidence="9">
    <location>
        <begin position="23"/>
        <end position="44"/>
    </location>
</feature>
<reference evidence="11 12" key="1">
    <citation type="submission" date="2019-07" db="EMBL/GenBank/DDBJ databases">
        <title>Genomics analysis of Aphanomyces spp. identifies a new class of oomycete effector associated with host adaptation.</title>
        <authorList>
            <person name="Gaulin E."/>
        </authorList>
    </citation>
    <scope>NUCLEOTIDE SEQUENCE [LARGE SCALE GENOMIC DNA]</scope>
    <source>
        <strain evidence="11 12">ATCC 201684</strain>
    </source>
</reference>
<feature type="transmembrane region" description="Helical" evidence="9">
    <location>
        <begin position="264"/>
        <end position="289"/>
    </location>
</feature>
<keyword evidence="5 9" id="KW-0812">Transmembrane</keyword>
<evidence type="ECO:0000256" key="3">
    <source>
        <dbReference type="ARBA" id="ARBA00022448"/>
    </source>
</evidence>
<keyword evidence="4" id="KW-0762">Sugar transport</keyword>
<feature type="domain" description="Major facilitator superfamily (MFS) profile" evidence="10">
    <location>
        <begin position="22"/>
        <end position="463"/>
    </location>
</feature>
<name>A0A6G0X3F3_9STRA</name>
<evidence type="ECO:0000256" key="6">
    <source>
        <dbReference type="ARBA" id="ARBA00022989"/>
    </source>
</evidence>
<feature type="transmembrane region" description="Helical" evidence="9">
    <location>
        <begin position="356"/>
        <end position="376"/>
    </location>
</feature>
<feature type="transmembrane region" description="Helical" evidence="9">
    <location>
        <begin position="328"/>
        <end position="349"/>
    </location>
</feature>
<organism evidence="11 12">
    <name type="scientific">Aphanomyces euteiches</name>
    <dbReference type="NCBI Taxonomy" id="100861"/>
    <lineage>
        <taxon>Eukaryota</taxon>
        <taxon>Sar</taxon>
        <taxon>Stramenopiles</taxon>
        <taxon>Oomycota</taxon>
        <taxon>Saprolegniomycetes</taxon>
        <taxon>Saprolegniales</taxon>
        <taxon>Verrucalvaceae</taxon>
        <taxon>Aphanomyces</taxon>
    </lineage>
</organism>
<dbReference type="PIRSF" id="PIRSF002808">
    <property type="entry name" value="Hexose_phosphate_transp"/>
    <property type="match status" value="1"/>
</dbReference>
<proteinExistence type="inferred from homology"/>
<feature type="transmembrane region" description="Helical" evidence="9">
    <location>
        <begin position="71"/>
        <end position="90"/>
    </location>
</feature>
<sequence length="516" mass="55254">MTDASSDKESAEDKMPLGSSTPISVLQLRTFAITFVTYAIFHIARKSFGSIKGELGKEEWMVSSLSSQSTMYGLMDMVFMACYAVGLYISGVLGDRLDLRKFLTSGMVCVGLVLVAFGAAGLGDIHNFTLYLFLWALNGLMQSCGWPSSIAIMSRWFGSGERGVIMGMWGCCSSLGNVAGGALVGILFAIAEPTLAWKLVMMTVGGLMILQALVVFIYLVPSPPVKHIEGEGIDKEELHAAADDEKQPQLEVISFWKAWTIPGVFAYAIAYACLKSVTYSLFFWVPYYLTANRHMSNSKANLYSVIYDVGGIAGGIIGGYITDRMGVRSPYIVCCMCLSGPIVYCFYGASESLTGLLLFLMGLTMGGSEMLIGTSVSADLGTHPSLAANSQALATVTGIIDGTGSAGAAFTQYLVGNVANCRTICPIGGICSTECAWDSVFMLLFFALVVGVLCLSRLAFQDLKQWRRRRAEYLVSQPHAPVAADEATETETADEGPDTPGSTGSTRVATSVMDKT</sequence>
<dbReference type="VEuPathDB" id="FungiDB:AeMF1_017579"/>
<keyword evidence="3" id="KW-0813">Transport</keyword>
<accession>A0A6G0X3F3</accession>
<dbReference type="EMBL" id="VJMJ01000115">
    <property type="protein sequence ID" value="KAF0734325.1"/>
    <property type="molecule type" value="Genomic_DNA"/>
</dbReference>
<gene>
    <name evidence="11" type="ORF">Ae201684_008930</name>
</gene>
<dbReference type="Pfam" id="PF07690">
    <property type="entry name" value="MFS_1"/>
    <property type="match status" value="1"/>
</dbReference>
<feature type="transmembrane region" description="Helical" evidence="9">
    <location>
        <begin position="440"/>
        <end position="460"/>
    </location>
</feature>
<keyword evidence="7 9" id="KW-0472">Membrane</keyword>
<feature type="transmembrane region" description="Helical" evidence="9">
    <location>
        <begin position="199"/>
        <end position="220"/>
    </location>
</feature>
<dbReference type="GO" id="GO:0022857">
    <property type="term" value="F:transmembrane transporter activity"/>
    <property type="evidence" value="ECO:0007669"/>
    <property type="project" value="InterPro"/>
</dbReference>
<dbReference type="PANTHER" id="PTHR43184:SF12">
    <property type="entry name" value="SUGAR PHOSPHATE EXCHANGER 3"/>
    <property type="match status" value="1"/>
</dbReference>
<dbReference type="SUPFAM" id="SSF103473">
    <property type="entry name" value="MFS general substrate transporter"/>
    <property type="match status" value="1"/>
</dbReference>
<protein>
    <recommendedName>
        <fullName evidence="10">Major facilitator superfamily (MFS) profile domain-containing protein</fullName>
    </recommendedName>
</protein>
<feature type="region of interest" description="Disordered" evidence="8">
    <location>
        <begin position="480"/>
        <end position="516"/>
    </location>
</feature>